<reference evidence="2" key="1">
    <citation type="submission" date="2020-06" db="EMBL/GenBank/DDBJ databases">
        <title>A chromosome-scale genome assembly of Talaromyces rugulosus W13939.</title>
        <authorList>
            <person name="Wang B."/>
            <person name="Guo L."/>
            <person name="Ye K."/>
            <person name="Wang L."/>
        </authorList>
    </citation>
    <scope>NUCLEOTIDE SEQUENCE [LARGE SCALE GENOMIC DNA]</scope>
    <source>
        <strain evidence="2">W13939</strain>
    </source>
</reference>
<name>A0A7H8QUR6_TALRU</name>
<evidence type="ECO:0000313" key="2">
    <source>
        <dbReference type="Proteomes" id="UP000509510"/>
    </source>
</evidence>
<dbReference type="RefSeq" id="XP_035343646.1">
    <property type="nucleotide sequence ID" value="XM_035487753.1"/>
</dbReference>
<accession>A0A7H8QUR6</accession>
<dbReference type="KEGG" id="trg:TRUGW13939_04582"/>
<gene>
    <name evidence="1" type="ORF">TRUGW13939_04582</name>
</gene>
<dbReference type="GeneID" id="55992083"/>
<dbReference type="EMBL" id="CP055899">
    <property type="protein sequence ID" value="QKX57468.1"/>
    <property type="molecule type" value="Genomic_DNA"/>
</dbReference>
<dbReference type="OrthoDB" id="6133115at2759"/>
<organism evidence="1 2">
    <name type="scientific">Talaromyces rugulosus</name>
    <name type="common">Penicillium rugulosum</name>
    <dbReference type="NCBI Taxonomy" id="121627"/>
    <lineage>
        <taxon>Eukaryota</taxon>
        <taxon>Fungi</taxon>
        <taxon>Dikarya</taxon>
        <taxon>Ascomycota</taxon>
        <taxon>Pezizomycotina</taxon>
        <taxon>Eurotiomycetes</taxon>
        <taxon>Eurotiomycetidae</taxon>
        <taxon>Eurotiales</taxon>
        <taxon>Trichocomaceae</taxon>
        <taxon>Talaromyces</taxon>
        <taxon>Talaromyces sect. Islandici</taxon>
    </lineage>
</organism>
<sequence>MDSIETSLFGIVQPVAQVRGLYLSGDGDEALPSVESAELGLISVPMPGVRCQGCAARGQETWVIPGKACHVCGTECSRLALNDEDLVE</sequence>
<dbReference type="Proteomes" id="UP000509510">
    <property type="component" value="Chromosome II"/>
</dbReference>
<evidence type="ECO:0000313" key="1">
    <source>
        <dbReference type="EMBL" id="QKX57468.1"/>
    </source>
</evidence>
<dbReference type="AlphaFoldDB" id="A0A7H8QUR6"/>
<proteinExistence type="predicted"/>
<keyword evidence="2" id="KW-1185">Reference proteome</keyword>
<protein>
    <submittedName>
        <fullName evidence="1">Uncharacterized protein</fullName>
    </submittedName>
</protein>